<dbReference type="PROSITE" id="PS51462">
    <property type="entry name" value="NUDIX"/>
    <property type="match status" value="1"/>
</dbReference>
<dbReference type="Pfam" id="PF01029">
    <property type="entry name" value="NusB"/>
    <property type="match status" value="1"/>
</dbReference>
<dbReference type="InterPro" id="IPR011605">
    <property type="entry name" value="NusB_fam"/>
</dbReference>
<gene>
    <name evidence="6" type="primary">nusB</name>
    <name evidence="8" type="ORF">UY02_C0044G0003</name>
</gene>
<keyword evidence="4 6" id="KW-0805">Transcription regulation</keyword>
<dbReference type="InterPro" id="IPR006027">
    <property type="entry name" value="NusB_RsmB_TIM44"/>
</dbReference>
<keyword evidence="2 6" id="KW-0889">Transcription antitermination</keyword>
<proteinExistence type="inferred from homology"/>
<dbReference type="InterPro" id="IPR000086">
    <property type="entry name" value="NUDIX_hydrolase_dom"/>
</dbReference>
<dbReference type="PANTHER" id="PTHR11078">
    <property type="entry name" value="N UTILIZATION SUBSTANCE PROTEIN B-RELATED"/>
    <property type="match status" value="1"/>
</dbReference>
<dbReference type="GO" id="GO:0005829">
    <property type="term" value="C:cytosol"/>
    <property type="evidence" value="ECO:0007669"/>
    <property type="project" value="TreeGrafter"/>
</dbReference>
<dbReference type="PATRIC" id="fig|1618655.3.peg.695"/>
<dbReference type="InterPro" id="IPR035926">
    <property type="entry name" value="NusB-like_sf"/>
</dbReference>
<evidence type="ECO:0000256" key="1">
    <source>
        <dbReference type="ARBA" id="ARBA00005952"/>
    </source>
</evidence>
<keyword evidence="5 6" id="KW-0804">Transcription</keyword>
<comment type="similarity">
    <text evidence="1 6">Belongs to the NusB family.</text>
</comment>
<evidence type="ECO:0000256" key="5">
    <source>
        <dbReference type="ARBA" id="ARBA00023163"/>
    </source>
</evidence>
<evidence type="ECO:0000256" key="3">
    <source>
        <dbReference type="ARBA" id="ARBA00022884"/>
    </source>
</evidence>
<dbReference type="GO" id="GO:0031564">
    <property type="term" value="P:transcription antitermination"/>
    <property type="evidence" value="ECO:0007669"/>
    <property type="project" value="UniProtKB-KW"/>
</dbReference>
<dbReference type="AlphaFoldDB" id="A0A0G1VC50"/>
<comment type="function">
    <text evidence="6">Involved in transcription antitermination. Required for transcription of ribosomal RNA (rRNA) genes. Binds specifically to the boxA antiterminator sequence of the ribosomal RNA (rrn) operons.</text>
</comment>
<dbReference type="EMBL" id="LCOK01000044">
    <property type="protein sequence ID" value="KKU75723.1"/>
    <property type="molecule type" value="Genomic_DNA"/>
</dbReference>
<protein>
    <recommendedName>
        <fullName evidence="6">Transcription antitermination protein NusB</fullName>
    </recommendedName>
    <alternativeName>
        <fullName evidence="6">Antitermination factor NusB</fullName>
    </alternativeName>
</protein>
<dbReference type="GO" id="GO:0006353">
    <property type="term" value="P:DNA-templated transcription termination"/>
    <property type="evidence" value="ECO:0007669"/>
    <property type="project" value="UniProtKB-UniRule"/>
</dbReference>
<evidence type="ECO:0000259" key="7">
    <source>
        <dbReference type="PROSITE" id="PS51462"/>
    </source>
</evidence>
<dbReference type="HAMAP" id="MF_00073">
    <property type="entry name" value="NusB"/>
    <property type="match status" value="1"/>
</dbReference>
<dbReference type="PANTHER" id="PTHR11078:SF3">
    <property type="entry name" value="ANTITERMINATION NUSB DOMAIN-CONTAINING PROTEIN"/>
    <property type="match status" value="1"/>
</dbReference>
<comment type="caution">
    <text evidence="8">The sequence shown here is derived from an EMBL/GenBank/DDBJ whole genome shotgun (WGS) entry which is preliminary data.</text>
</comment>
<evidence type="ECO:0000256" key="2">
    <source>
        <dbReference type="ARBA" id="ARBA00022814"/>
    </source>
</evidence>
<dbReference type="Gene3D" id="1.10.940.10">
    <property type="entry name" value="NusB-like"/>
    <property type="match status" value="1"/>
</dbReference>
<dbReference type="GO" id="GO:0003723">
    <property type="term" value="F:RNA binding"/>
    <property type="evidence" value="ECO:0007669"/>
    <property type="project" value="UniProtKB-UniRule"/>
</dbReference>
<dbReference type="Proteomes" id="UP000034682">
    <property type="component" value="Unassembled WGS sequence"/>
</dbReference>
<dbReference type="Gene3D" id="3.90.79.10">
    <property type="entry name" value="Nucleoside Triphosphate Pyrophosphohydrolase"/>
    <property type="match status" value="1"/>
</dbReference>
<dbReference type="SUPFAM" id="SSF55811">
    <property type="entry name" value="Nudix"/>
    <property type="match status" value="1"/>
</dbReference>
<reference evidence="8 9" key="1">
    <citation type="journal article" date="2015" name="Nature">
        <title>rRNA introns, odd ribosomes, and small enigmatic genomes across a large radiation of phyla.</title>
        <authorList>
            <person name="Brown C.T."/>
            <person name="Hug L.A."/>
            <person name="Thomas B.C."/>
            <person name="Sharon I."/>
            <person name="Castelle C.J."/>
            <person name="Singh A."/>
            <person name="Wilkins M.J."/>
            <person name="Williams K.H."/>
            <person name="Banfield J.F."/>
        </authorList>
    </citation>
    <scope>NUCLEOTIDE SEQUENCE [LARGE SCALE GENOMIC DNA]</scope>
</reference>
<dbReference type="SUPFAM" id="SSF48013">
    <property type="entry name" value="NusB-like"/>
    <property type="match status" value="1"/>
</dbReference>
<dbReference type="Pfam" id="PF00293">
    <property type="entry name" value="NUDIX"/>
    <property type="match status" value="1"/>
</dbReference>
<evidence type="ECO:0000256" key="4">
    <source>
        <dbReference type="ARBA" id="ARBA00023015"/>
    </source>
</evidence>
<organism evidence="8 9">
    <name type="scientific">Candidatus Giovannonibacteria bacterium GW2011_GWB1_47_6b</name>
    <dbReference type="NCBI Taxonomy" id="1618655"/>
    <lineage>
        <taxon>Bacteria</taxon>
        <taxon>Candidatus Giovannoniibacteriota</taxon>
    </lineage>
</organism>
<evidence type="ECO:0000313" key="9">
    <source>
        <dbReference type="Proteomes" id="UP000034682"/>
    </source>
</evidence>
<accession>A0A0G1VC50</accession>
<evidence type="ECO:0000313" key="8">
    <source>
        <dbReference type="EMBL" id="KKU75723.1"/>
    </source>
</evidence>
<dbReference type="InterPro" id="IPR015797">
    <property type="entry name" value="NUDIX_hydrolase-like_dom_sf"/>
</dbReference>
<dbReference type="NCBIfam" id="TIGR01951">
    <property type="entry name" value="nusB"/>
    <property type="match status" value="1"/>
</dbReference>
<feature type="domain" description="Nudix hydrolase" evidence="7">
    <location>
        <begin position="159"/>
        <end position="286"/>
    </location>
</feature>
<sequence length="286" mass="32526">MASRHLARSMAMQALYEWDFNNVDDTKIDEIITRVIDEFGPGFDDKNFVYDIVHKVLEKRKEIDAIIKHAAPEWPLAQIATIDRNVLRIGLSELLFGNYKDVPPKVAINEAIELAKTFGGENSGKFINGVLGTVYRELGEPGKDDGSKKYSPEELEKLPIERRAGAVVMRGDNVALVHDVFGYWTLPKGRITLDESDKDGALRAVMHELGLRDLEIEKKICENQYIAHDPETGPVRRRVVYFLARTSQEDLHLKESGGLVEARWFQKGETESLKMYDDIRKILNDI</sequence>
<evidence type="ECO:0000256" key="6">
    <source>
        <dbReference type="HAMAP-Rule" id="MF_00073"/>
    </source>
</evidence>
<keyword evidence="3 6" id="KW-0694">RNA-binding</keyword>
<name>A0A0G1VC50_9BACT</name>